<keyword evidence="2" id="KW-1185">Reference proteome</keyword>
<proteinExistence type="predicted"/>
<protein>
    <submittedName>
        <fullName evidence="1">Uncharacterized protein</fullName>
    </submittedName>
</protein>
<dbReference type="KEGG" id="cdn:BN940_05956"/>
<dbReference type="HOGENOM" id="CLU_3341838_0_0_4"/>
<sequence>MNRATAAAPRCAACGPGIRRATNVWSCSSAAAKAGRR</sequence>
<dbReference type="AlphaFoldDB" id="W8X8U0"/>
<gene>
    <name evidence="1" type="ORF">BN940_05956</name>
</gene>
<dbReference type="STRING" id="1437824.BN940_05956"/>
<dbReference type="Proteomes" id="UP000019805">
    <property type="component" value="Chromosome"/>
</dbReference>
<reference evidence="1 2" key="1">
    <citation type="journal article" date="2014" name="BMC Microbiol.">
        <title>The oxygen-independent metabolism of cyclic monoterpenes in Castellaniella defragrans 65Phen.</title>
        <authorList>
            <person name="Petasch J."/>
            <person name="Disch E.M."/>
            <person name="Markert S."/>
            <person name="Becher D."/>
            <person name="Schweder T."/>
            <person name="Huttel B."/>
            <person name="Reinhardt R."/>
            <person name="Harder J."/>
        </authorList>
    </citation>
    <scope>NUCLEOTIDE SEQUENCE [LARGE SCALE GENOMIC DNA]</scope>
    <source>
        <strain evidence="1">65Phen</strain>
    </source>
</reference>
<name>W8X8U0_CASD6</name>
<organism evidence="1 2">
    <name type="scientific">Castellaniella defragrans (strain DSM 12143 / CCUG 39792 / 65Phen)</name>
    <name type="common">Alcaligenes defragrans</name>
    <dbReference type="NCBI Taxonomy" id="1437824"/>
    <lineage>
        <taxon>Bacteria</taxon>
        <taxon>Pseudomonadati</taxon>
        <taxon>Pseudomonadota</taxon>
        <taxon>Betaproteobacteria</taxon>
        <taxon>Burkholderiales</taxon>
        <taxon>Alcaligenaceae</taxon>
        <taxon>Castellaniella</taxon>
    </lineage>
</organism>
<evidence type="ECO:0000313" key="2">
    <source>
        <dbReference type="Proteomes" id="UP000019805"/>
    </source>
</evidence>
<accession>W8X8U0</accession>
<dbReference type="EMBL" id="HG916765">
    <property type="protein sequence ID" value="CDM23660.1"/>
    <property type="molecule type" value="Genomic_DNA"/>
</dbReference>
<evidence type="ECO:0000313" key="1">
    <source>
        <dbReference type="EMBL" id="CDM23660.1"/>
    </source>
</evidence>